<evidence type="ECO:0000313" key="3">
    <source>
        <dbReference type="Proteomes" id="UP001066276"/>
    </source>
</evidence>
<name>A0AAV7LKC5_PLEWA</name>
<proteinExistence type="predicted"/>
<accession>A0AAV7LKC5</accession>
<dbReference type="Proteomes" id="UP001066276">
    <property type="component" value="Chromosome 11"/>
</dbReference>
<keyword evidence="3" id="KW-1185">Reference proteome</keyword>
<gene>
    <name evidence="2" type="ORF">NDU88_003011</name>
</gene>
<feature type="region of interest" description="Disordered" evidence="1">
    <location>
        <begin position="1"/>
        <end position="54"/>
    </location>
</feature>
<dbReference type="AlphaFoldDB" id="A0AAV7LKC5"/>
<sequence>MVLPGHKTAPALVLPRPGPKPLQIEKPALLGPSGDKKRRPGRQAGNDSCQLGGKAQFCAPSQETLSAHGVRGVTELAGAAPPTPHHTRRAQRGFSGPVSVVD</sequence>
<comment type="caution">
    <text evidence="2">The sequence shown here is derived from an EMBL/GenBank/DDBJ whole genome shotgun (WGS) entry which is preliminary data.</text>
</comment>
<feature type="region of interest" description="Disordered" evidence="1">
    <location>
        <begin position="76"/>
        <end position="102"/>
    </location>
</feature>
<evidence type="ECO:0000313" key="2">
    <source>
        <dbReference type="EMBL" id="KAJ1089868.1"/>
    </source>
</evidence>
<organism evidence="2 3">
    <name type="scientific">Pleurodeles waltl</name>
    <name type="common">Iberian ribbed newt</name>
    <dbReference type="NCBI Taxonomy" id="8319"/>
    <lineage>
        <taxon>Eukaryota</taxon>
        <taxon>Metazoa</taxon>
        <taxon>Chordata</taxon>
        <taxon>Craniata</taxon>
        <taxon>Vertebrata</taxon>
        <taxon>Euteleostomi</taxon>
        <taxon>Amphibia</taxon>
        <taxon>Batrachia</taxon>
        <taxon>Caudata</taxon>
        <taxon>Salamandroidea</taxon>
        <taxon>Salamandridae</taxon>
        <taxon>Pleurodelinae</taxon>
        <taxon>Pleurodeles</taxon>
    </lineage>
</organism>
<protein>
    <submittedName>
        <fullName evidence="2">Uncharacterized protein</fullName>
    </submittedName>
</protein>
<evidence type="ECO:0000256" key="1">
    <source>
        <dbReference type="SAM" id="MobiDB-lite"/>
    </source>
</evidence>
<dbReference type="EMBL" id="JANPWB010000015">
    <property type="protein sequence ID" value="KAJ1089868.1"/>
    <property type="molecule type" value="Genomic_DNA"/>
</dbReference>
<reference evidence="2" key="1">
    <citation type="journal article" date="2022" name="bioRxiv">
        <title>Sequencing and chromosome-scale assembly of the giantPleurodeles waltlgenome.</title>
        <authorList>
            <person name="Brown T."/>
            <person name="Elewa A."/>
            <person name="Iarovenko S."/>
            <person name="Subramanian E."/>
            <person name="Araus A.J."/>
            <person name="Petzold A."/>
            <person name="Susuki M."/>
            <person name="Suzuki K.-i.T."/>
            <person name="Hayashi T."/>
            <person name="Toyoda A."/>
            <person name="Oliveira C."/>
            <person name="Osipova E."/>
            <person name="Leigh N.D."/>
            <person name="Simon A."/>
            <person name="Yun M.H."/>
        </authorList>
    </citation>
    <scope>NUCLEOTIDE SEQUENCE</scope>
    <source>
        <strain evidence="2">20211129_DDA</strain>
        <tissue evidence="2">Liver</tissue>
    </source>
</reference>